<evidence type="ECO:0000256" key="2">
    <source>
        <dbReference type="SAM" id="MobiDB-lite"/>
    </source>
</evidence>
<comment type="caution">
    <text evidence="5">The sequence shown here is derived from an EMBL/GenBank/DDBJ whole genome shotgun (WGS) entry which is preliminary data.</text>
</comment>
<evidence type="ECO:0000259" key="4">
    <source>
        <dbReference type="Pfam" id="PF03816"/>
    </source>
</evidence>
<feature type="domain" description="Cell envelope-related transcriptional attenuator" evidence="4">
    <location>
        <begin position="211"/>
        <end position="392"/>
    </location>
</feature>
<feature type="transmembrane region" description="Helical" evidence="3">
    <location>
        <begin position="78"/>
        <end position="99"/>
    </location>
</feature>
<comment type="similarity">
    <text evidence="1">Belongs to the LytR/CpsA/Psr (LCP) family.</text>
</comment>
<dbReference type="InterPro" id="IPR050922">
    <property type="entry name" value="LytR/CpsA/Psr_CW_biosynth"/>
</dbReference>
<sequence>MTPPSPHLDHPEQPAAERGLDDPVGRPHLTDPLRHPAQAGAVTRTKRAWILLALTTFLPGSAQLIAGNRTLGRRALTVTFSVWGALILAGLLFLLHRTWLFALVTGRFTSLVLIVALILLAIGWAVLFLDALRLIRPGLLAQGMRPAVLIGCVVLMVLTSGSLGYSAYLVGVGRSALNSIFSGGQAFEPVEGRYNFLLMGGDAGEDRVGRRPDSMTVFSVDAKTGQAVTISLPRNMQGAQFSEDSPLWQVFPNGFSCGDECILNALYPTVAQEHPDLYPDSPDPGAEAMKDAASGITGLDVQAYIVVDMDGFSNLIDALGGITVDVGGRVPIGGGTNEITGEKNPIDGYIEPGVQHLDGFHALWYARSREGASDYDREARQRCVQSAMLAQLDPANVLTKFQSITEAGEQIIETDIPEAQLSSFVDVGLKAKDHELIQYGAAPPYYDDLFPTYPDYDQLRTDISGVIEGSESGQTPTPIAALPAVALVGLGQQMALGETPEEAGTTDVELAAELTENGTCSVP</sequence>
<name>A0A9X2KJE6_9MICC</name>
<evidence type="ECO:0000313" key="5">
    <source>
        <dbReference type="EMBL" id="MCP3427015.1"/>
    </source>
</evidence>
<dbReference type="PANTHER" id="PTHR33392">
    <property type="entry name" value="POLYISOPRENYL-TEICHOIC ACID--PEPTIDOGLYCAN TEICHOIC ACID TRANSFERASE TAGU"/>
    <property type="match status" value="1"/>
</dbReference>
<keyword evidence="6" id="KW-1185">Reference proteome</keyword>
<gene>
    <name evidence="5" type="ORF">NBM05_13595</name>
</gene>
<feature type="transmembrane region" description="Helical" evidence="3">
    <location>
        <begin position="111"/>
        <end position="135"/>
    </location>
</feature>
<feature type="region of interest" description="Disordered" evidence="2">
    <location>
        <begin position="1"/>
        <end position="40"/>
    </location>
</feature>
<evidence type="ECO:0000313" key="6">
    <source>
        <dbReference type="Proteomes" id="UP001139502"/>
    </source>
</evidence>
<dbReference type="Proteomes" id="UP001139502">
    <property type="component" value="Unassembled WGS sequence"/>
</dbReference>
<dbReference type="Pfam" id="PF03816">
    <property type="entry name" value="LytR_cpsA_psr"/>
    <property type="match status" value="1"/>
</dbReference>
<proteinExistence type="inferred from homology"/>
<feature type="transmembrane region" description="Helical" evidence="3">
    <location>
        <begin position="48"/>
        <end position="66"/>
    </location>
</feature>
<dbReference type="NCBIfam" id="TIGR00350">
    <property type="entry name" value="lytR_cpsA_psr"/>
    <property type="match status" value="1"/>
</dbReference>
<dbReference type="RefSeq" id="WP_254168561.1">
    <property type="nucleotide sequence ID" value="NZ_JANAFB010000046.1"/>
</dbReference>
<keyword evidence="3" id="KW-0472">Membrane</keyword>
<dbReference type="Gene3D" id="3.40.630.190">
    <property type="entry name" value="LCP protein"/>
    <property type="match status" value="1"/>
</dbReference>
<keyword evidence="3" id="KW-1133">Transmembrane helix</keyword>
<dbReference type="PANTHER" id="PTHR33392:SF6">
    <property type="entry name" value="POLYISOPRENYL-TEICHOIC ACID--PEPTIDOGLYCAN TEICHOIC ACID TRANSFERASE TAGU"/>
    <property type="match status" value="1"/>
</dbReference>
<keyword evidence="3" id="KW-0812">Transmembrane</keyword>
<reference evidence="5" key="1">
    <citation type="submission" date="2022-06" db="EMBL/GenBank/DDBJ databases">
        <title>Rothia sp. isolated from sandalwood seedling.</title>
        <authorList>
            <person name="Tuikhar N."/>
            <person name="Kirdat K."/>
            <person name="Thorat V."/>
            <person name="Swetha P."/>
            <person name="Padma S."/>
            <person name="Sundararaj R."/>
            <person name="Yadav A."/>
        </authorList>
    </citation>
    <scope>NUCLEOTIDE SEQUENCE</scope>
    <source>
        <strain evidence="5">AR01</strain>
    </source>
</reference>
<evidence type="ECO:0000256" key="3">
    <source>
        <dbReference type="SAM" id="Phobius"/>
    </source>
</evidence>
<organism evidence="5 6">
    <name type="scientific">Rothia santali</name>
    <dbReference type="NCBI Taxonomy" id="2949643"/>
    <lineage>
        <taxon>Bacteria</taxon>
        <taxon>Bacillati</taxon>
        <taxon>Actinomycetota</taxon>
        <taxon>Actinomycetes</taxon>
        <taxon>Micrococcales</taxon>
        <taxon>Micrococcaceae</taxon>
        <taxon>Rothia</taxon>
    </lineage>
</organism>
<protein>
    <submittedName>
        <fullName evidence="5">LCP family protein</fullName>
    </submittedName>
</protein>
<accession>A0A9X2KJE6</accession>
<dbReference type="EMBL" id="JANAFB010000046">
    <property type="protein sequence ID" value="MCP3427015.1"/>
    <property type="molecule type" value="Genomic_DNA"/>
</dbReference>
<dbReference type="AlphaFoldDB" id="A0A9X2KJE6"/>
<dbReference type="InterPro" id="IPR004474">
    <property type="entry name" value="LytR_CpsA_psr"/>
</dbReference>
<feature type="transmembrane region" description="Helical" evidence="3">
    <location>
        <begin position="147"/>
        <end position="170"/>
    </location>
</feature>
<feature type="compositionally biased region" description="Basic and acidic residues" evidence="2">
    <location>
        <begin position="18"/>
        <end position="34"/>
    </location>
</feature>
<evidence type="ECO:0000256" key="1">
    <source>
        <dbReference type="ARBA" id="ARBA00006068"/>
    </source>
</evidence>